<dbReference type="InterPro" id="IPR058873">
    <property type="entry name" value="PDDEXK_GAPS4"/>
</dbReference>
<proteinExistence type="predicted"/>
<name>A0A2D0JMW6_9GAMM</name>
<dbReference type="EMBL" id="NITZ01000016">
    <property type="protein sequence ID" value="PHM47650.1"/>
    <property type="molecule type" value="Genomic_DNA"/>
</dbReference>
<dbReference type="RefSeq" id="WP_099115002.1">
    <property type="nucleotide sequence ID" value="NZ_CAWNQI010000047.1"/>
</dbReference>
<dbReference type="Proteomes" id="UP000221980">
    <property type="component" value="Unassembled WGS sequence"/>
</dbReference>
<protein>
    <recommendedName>
        <fullName evidence="1">GAPS4 PD-(D/E)XK nuclease domain-containing protein</fullName>
    </recommendedName>
</protein>
<comment type="caution">
    <text evidence="2">The sequence shown here is derived from an EMBL/GenBank/DDBJ whole genome shotgun (WGS) entry which is preliminary data.</text>
</comment>
<evidence type="ECO:0000313" key="3">
    <source>
        <dbReference type="Proteomes" id="UP000221980"/>
    </source>
</evidence>
<reference evidence="2 3" key="1">
    <citation type="journal article" date="2017" name="Nat. Microbiol.">
        <title>Natural product diversity associated with the nematode symbionts Photorhabdus and Xenorhabdus.</title>
        <authorList>
            <person name="Tobias N.J."/>
            <person name="Wolff H."/>
            <person name="Djahanschiri B."/>
            <person name="Grundmann F."/>
            <person name="Kronenwerth M."/>
            <person name="Shi Y.M."/>
            <person name="Simonyi S."/>
            <person name="Grun P."/>
            <person name="Shapiro-Ilan D."/>
            <person name="Pidot S.J."/>
            <person name="Stinear T.P."/>
            <person name="Ebersberger I."/>
            <person name="Bode H.B."/>
        </authorList>
    </citation>
    <scope>NUCLEOTIDE SEQUENCE [LARGE SCALE GENOMIC DNA]</scope>
    <source>
        <strain evidence="2 3">DSM 17902</strain>
    </source>
</reference>
<dbReference type="Pfam" id="PF26115">
    <property type="entry name" value="PDDEXK_GAPS4"/>
    <property type="match status" value="1"/>
</dbReference>
<dbReference type="OrthoDB" id="8438731at2"/>
<gene>
    <name evidence="2" type="ORF">Xmir_02977</name>
</gene>
<evidence type="ECO:0000313" key="2">
    <source>
        <dbReference type="EMBL" id="PHM47650.1"/>
    </source>
</evidence>
<feature type="domain" description="GAPS4 PD-(D/E)XK nuclease" evidence="1">
    <location>
        <begin position="14"/>
        <end position="143"/>
    </location>
</feature>
<dbReference type="AlphaFoldDB" id="A0A2D0JMW6"/>
<organism evidence="2 3">
    <name type="scientific">Xenorhabdus miraniensis</name>
    <dbReference type="NCBI Taxonomy" id="351674"/>
    <lineage>
        <taxon>Bacteria</taxon>
        <taxon>Pseudomonadati</taxon>
        <taxon>Pseudomonadota</taxon>
        <taxon>Gammaproteobacteria</taxon>
        <taxon>Enterobacterales</taxon>
        <taxon>Morganellaceae</taxon>
        <taxon>Xenorhabdus</taxon>
    </lineage>
</organism>
<sequence>MAENGPREDLAKLVASKLLVRFKWQQHGPTDQDFPCINEEEHKPEDKKQTHTHPVDVVFHYKDPYLNKTIYLNTDLKSYSAGSLNPKMIENSLNSLGKTINCAKRSGVWSERYCTQPGQSEIRGLLFVYNHDNDFKHNFYDFFYPPKPSKGRRPAAVNLDNIKLTSGQQVHIIEPRTITYLMSVVGDMNELIAESKFPKEEYGFFYPQLTYHKVLNADEYLPATIETLTSPFMILKHGAVLEWDRAKKEDKEIYPEGFVIYYNEKANSDLEFYYLLDLLSNYQILNAKNKIRIRVASLDKDDSLVSHFFRARQKFAMDWGYDEDMKKYLDSIEIYSVPIQKEFYSTEVRSWELDK</sequence>
<keyword evidence="3" id="KW-1185">Reference proteome</keyword>
<evidence type="ECO:0000259" key="1">
    <source>
        <dbReference type="Pfam" id="PF26115"/>
    </source>
</evidence>
<accession>A0A2D0JMW6</accession>